<dbReference type="FunFam" id="3.30.40.10:FF:000202">
    <property type="entry name" value="PHD finger protein 10 isoform X1"/>
    <property type="match status" value="1"/>
</dbReference>
<evidence type="ECO:0000256" key="9">
    <source>
        <dbReference type="ARBA" id="ARBA00023015"/>
    </source>
</evidence>
<feature type="compositionally biased region" description="Pro residues" evidence="13">
    <location>
        <begin position="983"/>
        <end position="996"/>
    </location>
</feature>
<feature type="compositionally biased region" description="Acidic residues" evidence="13">
    <location>
        <begin position="455"/>
        <end position="488"/>
    </location>
</feature>
<gene>
    <name evidence="15" type="ORF">HOLleu_09106</name>
</gene>
<feature type="compositionally biased region" description="Low complexity" evidence="13">
    <location>
        <begin position="749"/>
        <end position="785"/>
    </location>
</feature>
<dbReference type="Pfam" id="PF00628">
    <property type="entry name" value="PHD"/>
    <property type="match status" value="1"/>
</dbReference>
<sequence length="1071" mass="118279">MEADSTSSLDGKAEEGKEFTPSEDKETLSDKVDSQASCSHTHPDKSAEDNGKVQESCNETQEKDTELQMESSEPANESVVQRNDETFFEGGIKGQDVIEPEEMPISSPPQDTSTEARNVDEVSSQCSEGTKAVDEGTDESESPQVVSEAVGNDQDIDPVDPSSSDMELSSSNRNITQGIVDGSETVSSNVDESVEDTCCAEVKLPSEDSMEVLEGNSMTDNGAVDQETPVNVVHTGQSESLSRKTDESSCGSESVDLVESHSTQDVDPISVETHLQTKEHFQPTELVSHSETLPDSPVTNLEKNVAYESELLPPEVSADNQDVTTCQDVTTSANEENGEPVDTIHQIDESLEEGNKSDSNIDADVGEEGNEKLSRTEEAQTAKSAEGDFTTDINKCTEDIPENLEVNEVSDQSDQSKVESDEQEESSLPINQSDTENADEETCVPEEDKQSETEESKEEQVEETEGEKEVDLEEEQEEDDDEEEDDGREELSESKSEKRRASPIRCFDESNFSVESLFEYQWPQDHGEYFFVQEQISEYLGVTSFKRKYPALERRLIALEERKFLKDKGVVTEEQVTLGLTALKADEVYDVMQKDFPDKYAAYARLIQERQREAVKNQHKEYGTPAVDSAKMKNYIKKAVRQAAEYNASLMREKREERQYYLDLQTMLIHCPKNKMKHLTKDQTKPGPYPVAVIPGQYQNYHKSYTTEELKYLPINTALYGPTATHKQSDIAPNIPPGSEISSDDEDLSVSSEPQKPSKSESSSKPTGSKSSSKSPKSSSKGSSKSTEKQSKRIPVEPPMEPERMITPGYFKDQIQSVLPHPQGESPMISLENTPAVSLAPPPPVTQVLSQLLQQKNIIPPKTSSYVPKDIPDAICGLCLKDRESNRKGEPEELVHCSQCDNSGHPSCLEMSLELVCAIKTYPWQCMECKTCTLCGDPTHEDKMMFCDECDRGYHTFCVGLTELPTGLWACASCRCEPPAAPLPPPPETPSQPPPALNGTPESTTAKQTINGDKCSNGTKRPAEPIPTEKENQEGEKTTEAPERGETATPPPSKKRNTKKKTATPKSSLTS</sequence>
<evidence type="ECO:0000256" key="5">
    <source>
        <dbReference type="ARBA" id="ARBA00022737"/>
    </source>
</evidence>
<feature type="domain" description="PHD-type" evidence="14">
    <location>
        <begin position="873"/>
        <end position="932"/>
    </location>
</feature>
<dbReference type="GO" id="GO:0007399">
    <property type="term" value="P:nervous system development"/>
    <property type="evidence" value="ECO:0007669"/>
    <property type="project" value="UniProtKB-KW"/>
</dbReference>
<feature type="compositionally biased region" description="Low complexity" evidence="13">
    <location>
        <begin position="162"/>
        <end position="171"/>
    </location>
</feature>
<feature type="compositionally biased region" description="Basic and acidic residues" evidence="13">
    <location>
        <begin position="369"/>
        <end position="380"/>
    </location>
</feature>
<comment type="similarity">
    <text evidence="2">Belongs to the SAYP family.</text>
</comment>
<evidence type="ECO:0000256" key="6">
    <source>
        <dbReference type="ARBA" id="ARBA00022771"/>
    </source>
</evidence>
<comment type="subcellular location">
    <subcellularLocation>
        <location evidence="1">Nucleus</location>
    </subcellularLocation>
</comment>
<keyword evidence="11" id="KW-0539">Nucleus</keyword>
<feature type="region of interest" description="Disordered" evidence="13">
    <location>
        <begin position="983"/>
        <end position="1071"/>
    </location>
</feature>
<dbReference type="InterPro" id="IPR038045">
    <property type="entry name" value="PHF10_PHD_finger_1"/>
</dbReference>
<dbReference type="InterPro" id="IPR011011">
    <property type="entry name" value="Znf_FYVE_PHD"/>
</dbReference>
<feature type="compositionally biased region" description="Basic and acidic residues" evidence="13">
    <location>
        <begin position="489"/>
        <end position="500"/>
    </location>
</feature>
<evidence type="ECO:0000256" key="13">
    <source>
        <dbReference type="SAM" id="MobiDB-lite"/>
    </source>
</evidence>
<organism evidence="15 16">
    <name type="scientific">Holothuria leucospilota</name>
    <name type="common">Black long sea cucumber</name>
    <name type="synonym">Mertensiothuria leucospilota</name>
    <dbReference type="NCBI Taxonomy" id="206669"/>
    <lineage>
        <taxon>Eukaryota</taxon>
        <taxon>Metazoa</taxon>
        <taxon>Echinodermata</taxon>
        <taxon>Eleutherozoa</taxon>
        <taxon>Echinozoa</taxon>
        <taxon>Holothuroidea</taxon>
        <taxon>Aspidochirotacea</taxon>
        <taxon>Aspidochirotida</taxon>
        <taxon>Holothuriidae</taxon>
        <taxon>Holothuria</taxon>
    </lineage>
</organism>
<comment type="caution">
    <text evidence="15">The sequence shown here is derived from an EMBL/GenBank/DDBJ whole genome shotgun (WGS) entry which is preliminary data.</text>
</comment>
<dbReference type="Proteomes" id="UP001152320">
    <property type="component" value="Chromosome 3"/>
</dbReference>
<feature type="compositionally biased region" description="Basic and acidic residues" evidence="13">
    <location>
        <begin position="786"/>
        <end position="795"/>
    </location>
</feature>
<dbReference type="Gene3D" id="3.30.40.10">
    <property type="entry name" value="Zinc/RING finger domain, C3HC4 (zinc finger)"/>
    <property type="match status" value="1"/>
</dbReference>
<dbReference type="SMART" id="SM00249">
    <property type="entry name" value="PHD"/>
    <property type="match status" value="2"/>
</dbReference>
<dbReference type="AlphaFoldDB" id="A0A9Q1CIJ9"/>
<dbReference type="InterPro" id="IPR013083">
    <property type="entry name" value="Znf_RING/FYVE/PHD"/>
</dbReference>
<accession>A0A9Q1CIJ9</accession>
<dbReference type="CDD" id="cd21085">
    <property type="entry name" value="WH_NTD_PHF10"/>
    <property type="match status" value="1"/>
</dbReference>
<feature type="region of interest" description="Disordered" evidence="13">
    <location>
        <begin position="330"/>
        <end position="502"/>
    </location>
</feature>
<evidence type="ECO:0000256" key="1">
    <source>
        <dbReference type="ARBA" id="ARBA00004123"/>
    </source>
</evidence>
<keyword evidence="10" id="KW-0804">Transcription</keyword>
<feature type="region of interest" description="Disordered" evidence="13">
    <location>
        <begin position="725"/>
        <end position="804"/>
    </location>
</feature>
<dbReference type="InterPro" id="IPR019787">
    <property type="entry name" value="Znf_PHD-finger"/>
</dbReference>
<evidence type="ECO:0000256" key="2">
    <source>
        <dbReference type="ARBA" id="ARBA00006097"/>
    </source>
</evidence>
<dbReference type="SUPFAM" id="SSF57903">
    <property type="entry name" value="FYVE/PHD zinc finger"/>
    <property type="match status" value="2"/>
</dbReference>
<evidence type="ECO:0000256" key="8">
    <source>
        <dbReference type="ARBA" id="ARBA00022902"/>
    </source>
</evidence>
<feature type="compositionally biased region" description="Basic and acidic residues" evidence="13">
    <location>
        <begin position="11"/>
        <end position="33"/>
    </location>
</feature>
<evidence type="ECO:0000256" key="4">
    <source>
        <dbReference type="ARBA" id="ARBA00022723"/>
    </source>
</evidence>
<dbReference type="CDD" id="cd15528">
    <property type="entry name" value="PHD1_PHF10"/>
    <property type="match status" value="1"/>
</dbReference>
<evidence type="ECO:0000256" key="7">
    <source>
        <dbReference type="ARBA" id="ARBA00022833"/>
    </source>
</evidence>
<evidence type="ECO:0000313" key="15">
    <source>
        <dbReference type="EMBL" id="KAJ8045971.1"/>
    </source>
</evidence>
<feature type="compositionally biased region" description="Polar residues" evidence="13">
    <location>
        <begin position="110"/>
        <end position="128"/>
    </location>
</feature>
<dbReference type="InterPro" id="IPR001965">
    <property type="entry name" value="Znf_PHD"/>
</dbReference>
<dbReference type="PANTHER" id="PTHR45888:SF5">
    <property type="entry name" value="D4, ISOFORM A"/>
    <property type="match status" value="1"/>
</dbReference>
<feature type="region of interest" description="Disordered" evidence="13">
    <location>
        <begin position="1"/>
        <end position="194"/>
    </location>
</feature>
<name>A0A9Q1CIJ9_HOLLE</name>
<dbReference type="InterPro" id="IPR048664">
    <property type="entry name" value="INI1_DNA-bd"/>
</dbReference>
<feature type="compositionally biased region" description="Polar residues" evidence="13">
    <location>
        <begin position="426"/>
        <end position="435"/>
    </location>
</feature>
<feature type="compositionally biased region" description="Basic residues" evidence="13">
    <location>
        <begin position="1053"/>
        <end position="1063"/>
    </location>
</feature>
<evidence type="ECO:0000259" key="14">
    <source>
        <dbReference type="PROSITE" id="PS50016"/>
    </source>
</evidence>
<dbReference type="Pfam" id="PF21459">
    <property type="entry name" value="INI1_DNA-bd"/>
    <property type="match status" value="1"/>
</dbReference>
<dbReference type="PROSITE" id="PS50016">
    <property type="entry name" value="ZF_PHD_2"/>
    <property type="match status" value="2"/>
</dbReference>
<feature type="compositionally biased region" description="Polar residues" evidence="13">
    <location>
        <begin position="68"/>
        <end position="81"/>
    </location>
</feature>
<feature type="region of interest" description="Disordered" evidence="13">
    <location>
        <begin position="217"/>
        <end position="266"/>
    </location>
</feature>
<evidence type="ECO:0000256" key="3">
    <source>
        <dbReference type="ARBA" id="ARBA00016995"/>
    </source>
</evidence>
<evidence type="ECO:0000256" key="11">
    <source>
        <dbReference type="ARBA" id="ARBA00023242"/>
    </source>
</evidence>
<evidence type="ECO:0000256" key="12">
    <source>
        <dbReference type="PROSITE-ProRule" id="PRU00146"/>
    </source>
</evidence>
<dbReference type="PANTHER" id="PTHR45888">
    <property type="entry name" value="HL01030P-RELATED"/>
    <property type="match status" value="1"/>
</dbReference>
<keyword evidence="9" id="KW-0805">Transcription regulation</keyword>
<feature type="compositionally biased region" description="Acidic residues" evidence="13">
    <location>
        <begin position="436"/>
        <end position="445"/>
    </location>
</feature>
<feature type="compositionally biased region" description="Polar residues" evidence="13">
    <location>
        <begin position="1000"/>
        <end position="1019"/>
    </location>
</feature>
<dbReference type="GO" id="GO:0071565">
    <property type="term" value="C:nBAF complex"/>
    <property type="evidence" value="ECO:0007669"/>
    <property type="project" value="TreeGrafter"/>
</dbReference>
<feature type="compositionally biased region" description="Basic and acidic residues" evidence="13">
    <location>
        <begin position="345"/>
        <end position="356"/>
    </location>
</feature>
<dbReference type="CDD" id="cd15529">
    <property type="entry name" value="PHD2_PHF10"/>
    <property type="match status" value="1"/>
</dbReference>
<dbReference type="GO" id="GO:0008270">
    <property type="term" value="F:zinc ion binding"/>
    <property type="evidence" value="ECO:0007669"/>
    <property type="project" value="UniProtKB-KW"/>
</dbReference>
<keyword evidence="6 12" id="KW-0863">Zinc-finger</keyword>
<keyword evidence="4" id="KW-0479">Metal-binding</keyword>
<feature type="domain" description="PHD-type" evidence="14">
    <location>
        <begin position="929"/>
        <end position="977"/>
    </location>
</feature>
<evidence type="ECO:0000313" key="16">
    <source>
        <dbReference type="Proteomes" id="UP001152320"/>
    </source>
</evidence>
<keyword evidence="5" id="KW-0677">Repeat</keyword>
<feature type="compositionally biased region" description="Basic and acidic residues" evidence="13">
    <location>
        <begin position="41"/>
        <end position="52"/>
    </location>
</feature>
<protein>
    <recommendedName>
        <fullName evidence="3">PHD finger protein 10</fullName>
    </recommendedName>
</protein>
<keyword evidence="16" id="KW-1185">Reference proteome</keyword>
<keyword evidence="7" id="KW-0862">Zinc</keyword>
<proteinExistence type="inferred from homology"/>
<evidence type="ECO:0000256" key="10">
    <source>
        <dbReference type="ARBA" id="ARBA00023163"/>
    </source>
</evidence>
<reference evidence="15" key="1">
    <citation type="submission" date="2021-10" db="EMBL/GenBank/DDBJ databases">
        <title>Tropical sea cucumber genome reveals ecological adaptation and Cuvierian tubules defense mechanism.</title>
        <authorList>
            <person name="Chen T."/>
        </authorList>
    </citation>
    <scope>NUCLEOTIDE SEQUENCE</scope>
    <source>
        <strain evidence="15">Nanhai2018</strain>
        <tissue evidence="15">Muscle</tissue>
    </source>
</reference>
<dbReference type="GO" id="GO:0071564">
    <property type="term" value="C:npBAF complex"/>
    <property type="evidence" value="ECO:0007669"/>
    <property type="project" value="InterPro"/>
</dbReference>
<dbReference type="OrthoDB" id="1903104at2759"/>
<dbReference type="EMBL" id="JAIZAY010000003">
    <property type="protein sequence ID" value="KAJ8045971.1"/>
    <property type="molecule type" value="Genomic_DNA"/>
</dbReference>
<keyword evidence="8" id="KW-0524">Neurogenesis</keyword>
<feature type="compositionally biased region" description="Basic and acidic residues" evidence="13">
    <location>
        <begin position="1021"/>
        <end position="1046"/>
    </location>
</feature>